<organism evidence="6 7">
    <name type="scientific">Lacrimispora xylanisolvens</name>
    <dbReference type="NCBI Taxonomy" id="384636"/>
    <lineage>
        <taxon>Bacteria</taxon>
        <taxon>Bacillati</taxon>
        <taxon>Bacillota</taxon>
        <taxon>Clostridia</taxon>
        <taxon>Lachnospirales</taxon>
        <taxon>Lachnospiraceae</taxon>
        <taxon>Lacrimispora</taxon>
    </lineage>
</organism>
<evidence type="ECO:0000313" key="7">
    <source>
        <dbReference type="Proteomes" id="UP000237749"/>
    </source>
</evidence>
<keyword evidence="7" id="KW-1185">Reference proteome</keyword>
<comment type="caution">
    <text evidence="6">The sequence shown here is derived from an EMBL/GenBank/DDBJ whole genome shotgun (WGS) entry which is preliminary data.</text>
</comment>
<dbReference type="PROSITE" id="PS51930">
    <property type="entry name" value="BMC_2"/>
    <property type="match status" value="1"/>
</dbReference>
<evidence type="ECO:0000256" key="3">
    <source>
        <dbReference type="PROSITE-ProRule" id="PRU01278"/>
    </source>
</evidence>
<dbReference type="Pfam" id="PF00936">
    <property type="entry name" value="BMC"/>
    <property type="match status" value="1"/>
</dbReference>
<reference evidence="6 7" key="1">
    <citation type="submission" date="2018-02" db="EMBL/GenBank/DDBJ databases">
        <title>Genomic Encyclopedia of Archaeal and Bacterial Type Strains, Phase II (KMG-II): from individual species to whole genera.</title>
        <authorList>
            <person name="Goeker M."/>
        </authorList>
    </citation>
    <scope>NUCLEOTIDE SEQUENCE [LARGE SCALE GENOMIC DNA]</scope>
    <source>
        <strain evidence="6 7">DSM 3808</strain>
    </source>
</reference>
<evidence type="ECO:0000259" key="5">
    <source>
        <dbReference type="PROSITE" id="PS51930"/>
    </source>
</evidence>
<dbReference type="EMBL" id="PTJA01000015">
    <property type="protein sequence ID" value="PPK78437.1"/>
    <property type="molecule type" value="Genomic_DNA"/>
</dbReference>
<comment type="subcellular location">
    <subcellularLocation>
        <location evidence="1">Bacterial microcompartment</location>
    </subcellularLocation>
</comment>
<protein>
    <submittedName>
        <fullName evidence="6">BMC domain-containing protein</fullName>
    </submittedName>
</protein>
<evidence type="ECO:0000256" key="1">
    <source>
        <dbReference type="ARBA" id="ARBA00024322"/>
    </source>
</evidence>
<dbReference type="PANTHER" id="PTHR33941">
    <property type="entry name" value="PROPANEDIOL UTILIZATION PROTEIN PDUA"/>
    <property type="match status" value="1"/>
</dbReference>
<dbReference type="SUPFAM" id="SSF143414">
    <property type="entry name" value="CcmK-like"/>
    <property type="match status" value="1"/>
</dbReference>
<dbReference type="CDD" id="cd06169">
    <property type="entry name" value="BMC"/>
    <property type="match status" value="1"/>
</dbReference>
<dbReference type="AlphaFoldDB" id="A0A2S6HLZ6"/>
<dbReference type="InterPro" id="IPR050575">
    <property type="entry name" value="BMC_shell"/>
</dbReference>
<name>A0A2S6HLZ6_9FIRM</name>
<evidence type="ECO:0000313" key="6">
    <source>
        <dbReference type="EMBL" id="PPK78437.1"/>
    </source>
</evidence>
<gene>
    <name evidence="6" type="ORF">BXY41_115111</name>
</gene>
<feature type="region of interest" description="Disordered" evidence="4">
    <location>
        <begin position="99"/>
        <end position="127"/>
    </location>
</feature>
<proteinExistence type="inferred from homology"/>
<evidence type="ECO:0000256" key="4">
    <source>
        <dbReference type="SAM" id="MobiDB-lite"/>
    </source>
</evidence>
<dbReference type="GO" id="GO:0031469">
    <property type="term" value="C:bacterial microcompartment"/>
    <property type="evidence" value="ECO:0007669"/>
    <property type="project" value="UniProtKB-SubCell"/>
</dbReference>
<dbReference type="InterPro" id="IPR037233">
    <property type="entry name" value="CcmK-like_sf"/>
</dbReference>
<comment type="similarity">
    <text evidence="3">Belongs to the bacterial microcompartments protein family.</text>
</comment>
<dbReference type="SMART" id="SM00877">
    <property type="entry name" value="BMC"/>
    <property type="match status" value="1"/>
</dbReference>
<dbReference type="InterPro" id="IPR044872">
    <property type="entry name" value="CcmK/CsoS1_BMC"/>
</dbReference>
<dbReference type="Proteomes" id="UP000237749">
    <property type="component" value="Unassembled WGS sequence"/>
</dbReference>
<keyword evidence="2" id="KW-1283">Bacterial microcompartment</keyword>
<dbReference type="RefSeq" id="WP_104439174.1">
    <property type="nucleotide sequence ID" value="NZ_PTJA01000015.1"/>
</dbReference>
<evidence type="ECO:0000256" key="2">
    <source>
        <dbReference type="ARBA" id="ARBA00024446"/>
    </source>
</evidence>
<accession>A0A2S6HLZ6</accession>
<dbReference type="Gene3D" id="3.30.70.1710">
    <property type="match status" value="1"/>
</dbReference>
<sequence length="127" mass="13915">MKRNGNAIGVLEINYYANTVFVVDQALKAAQVELVSCHKTLGGRMCHTVLAGETSAVYAAMEAARDSGRIVGESNIKVCVSINNPHREVWKLLNMIDRHEEESKTETGKEHENEDKTGGEGNGRDIS</sequence>
<dbReference type="PANTHER" id="PTHR33941:SF11">
    <property type="entry name" value="BACTERIAL MICROCOMPARTMENT SHELL PROTEIN PDUJ"/>
    <property type="match status" value="1"/>
</dbReference>
<feature type="domain" description="BMC" evidence="5">
    <location>
        <begin position="7"/>
        <end position="94"/>
    </location>
</feature>
<dbReference type="InterPro" id="IPR000249">
    <property type="entry name" value="BMC_dom"/>
</dbReference>